<gene>
    <name evidence="2" type="ORF">KI387_005312</name>
</gene>
<sequence>SFSSEGASHQPFGNTPGVNSFNFQNSASTFSSNPFSIAATNSTPFSNFGNHIVHAPKISESLAGSSGQPFKTLTSTAPLGFASPADFPTAAQSGQTDIWLKDKWAVGE</sequence>
<feature type="non-terminal residue" evidence="2">
    <location>
        <position position="1"/>
    </location>
</feature>
<name>A0AA38GJX1_TAXCH</name>
<feature type="region of interest" description="Disordered" evidence="1">
    <location>
        <begin position="1"/>
        <end position="20"/>
    </location>
</feature>
<evidence type="ECO:0000313" key="3">
    <source>
        <dbReference type="Proteomes" id="UP000824469"/>
    </source>
</evidence>
<comment type="caution">
    <text evidence="2">The sequence shown here is derived from an EMBL/GenBank/DDBJ whole genome shotgun (WGS) entry which is preliminary data.</text>
</comment>
<organism evidence="2 3">
    <name type="scientific">Taxus chinensis</name>
    <name type="common">Chinese yew</name>
    <name type="synonym">Taxus wallichiana var. chinensis</name>
    <dbReference type="NCBI Taxonomy" id="29808"/>
    <lineage>
        <taxon>Eukaryota</taxon>
        <taxon>Viridiplantae</taxon>
        <taxon>Streptophyta</taxon>
        <taxon>Embryophyta</taxon>
        <taxon>Tracheophyta</taxon>
        <taxon>Spermatophyta</taxon>
        <taxon>Pinopsida</taxon>
        <taxon>Pinidae</taxon>
        <taxon>Conifers II</taxon>
        <taxon>Cupressales</taxon>
        <taxon>Taxaceae</taxon>
        <taxon>Taxus</taxon>
    </lineage>
</organism>
<dbReference type="EMBL" id="JAHRHJ020000002">
    <property type="protein sequence ID" value="KAH9325134.1"/>
    <property type="molecule type" value="Genomic_DNA"/>
</dbReference>
<keyword evidence="3" id="KW-1185">Reference proteome</keyword>
<evidence type="ECO:0000313" key="2">
    <source>
        <dbReference type="EMBL" id="KAH9325134.1"/>
    </source>
</evidence>
<evidence type="ECO:0000256" key="1">
    <source>
        <dbReference type="SAM" id="MobiDB-lite"/>
    </source>
</evidence>
<feature type="non-terminal residue" evidence="2">
    <location>
        <position position="108"/>
    </location>
</feature>
<reference evidence="2 3" key="1">
    <citation type="journal article" date="2021" name="Nat. Plants">
        <title>The Taxus genome provides insights into paclitaxel biosynthesis.</title>
        <authorList>
            <person name="Xiong X."/>
            <person name="Gou J."/>
            <person name="Liao Q."/>
            <person name="Li Y."/>
            <person name="Zhou Q."/>
            <person name="Bi G."/>
            <person name="Li C."/>
            <person name="Du R."/>
            <person name="Wang X."/>
            <person name="Sun T."/>
            <person name="Guo L."/>
            <person name="Liang H."/>
            <person name="Lu P."/>
            <person name="Wu Y."/>
            <person name="Zhang Z."/>
            <person name="Ro D.K."/>
            <person name="Shang Y."/>
            <person name="Huang S."/>
            <person name="Yan J."/>
        </authorList>
    </citation>
    <scope>NUCLEOTIDE SEQUENCE [LARGE SCALE GENOMIC DNA]</scope>
    <source>
        <strain evidence="2">Ta-2019</strain>
    </source>
</reference>
<dbReference type="Proteomes" id="UP000824469">
    <property type="component" value="Unassembled WGS sequence"/>
</dbReference>
<accession>A0AA38GJX1</accession>
<dbReference type="AlphaFoldDB" id="A0AA38GJX1"/>
<proteinExistence type="predicted"/>
<protein>
    <submittedName>
        <fullName evidence="2">Uncharacterized protein</fullName>
    </submittedName>
</protein>